<dbReference type="AlphaFoldDB" id="A0A318QLF7"/>
<dbReference type="EMBL" id="NKUA01000016">
    <property type="protein sequence ID" value="PYD78248.1"/>
    <property type="molecule type" value="Genomic_DNA"/>
</dbReference>
<gene>
    <name evidence="1" type="ORF">CFR77_11960</name>
</gene>
<dbReference type="OrthoDB" id="9950350at2"/>
<protein>
    <submittedName>
        <fullName evidence="1">Uncharacterized protein</fullName>
    </submittedName>
</protein>
<dbReference type="Proteomes" id="UP000247814">
    <property type="component" value="Unassembled WGS sequence"/>
</dbReference>
<organism evidence="1 2">
    <name type="scientific">Komagataeibacter sucrofermentans</name>
    <dbReference type="NCBI Taxonomy" id="1053551"/>
    <lineage>
        <taxon>Bacteria</taxon>
        <taxon>Pseudomonadati</taxon>
        <taxon>Pseudomonadota</taxon>
        <taxon>Alphaproteobacteria</taxon>
        <taxon>Acetobacterales</taxon>
        <taxon>Acetobacteraceae</taxon>
        <taxon>Komagataeibacter</taxon>
    </lineage>
</organism>
<keyword evidence="2" id="KW-1185">Reference proteome</keyword>
<proteinExistence type="predicted"/>
<name>A0A318QLF7_9PROT</name>
<dbReference type="RefSeq" id="WP_110569766.1">
    <property type="nucleotide sequence ID" value="NZ_CP137149.1"/>
</dbReference>
<evidence type="ECO:0000313" key="1">
    <source>
        <dbReference type="EMBL" id="PYD78248.1"/>
    </source>
</evidence>
<sequence>MIEAVTASSIMTALSTRMQHNNMNEDTKTKANDIKAALSFLREEARRCGLTQTDNSLSITEIIINIETNK</sequence>
<accession>A0A318QLF7</accession>
<comment type="caution">
    <text evidence="1">The sequence shown here is derived from an EMBL/GenBank/DDBJ whole genome shotgun (WGS) entry which is preliminary data.</text>
</comment>
<reference evidence="1 2" key="1">
    <citation type="submission" date="2017-07" db="EMBL/GenBank/DDBJ databases">
        <title>A draft genome sequence of Komagataeibacter sucrofermentans LMG 18788.</title>
        <authorList>
            <person name="Skraban J."/>
            <person name="Cleenwerck I."/>
            <person name="Vandamme P."/>
            <person name="Trcek J."/>
        </authorList>
    </citation>
    <scope>NUCLEOTIDE SEQUENCE [LARGE SCALE GENOMIC DNA]</scope>
    <source>
        <strain evidence="1 2">LMG 18788</strain>
    </source>
</reference>
<evidence type="ECO:0000313" key="2">
    <source>
        <dbReference type="Proteomes" id="UP000247814"/>
    </source>
</evidence>